<evidence type="ECO:0000313" key="3">
    <source>
        <dbReference type="EMBL" id="CEM28267.1"/>
    </source>
</evidence>
<evidence type="ECO:0000256" key="1">
    <source>
        <dbReference type="SAM" id="MobiDB-lite"/>
    </source>
</evidence>
<organism evidence="3 4">
    <name type="scientific">Vitrella brassicaformis (strain CCMP3155)</name>
    <dbReference type="NCBI Taxonomy" id="1169540"/>
    <lineage>
        <taxon>Eukaryota</taxon>
        <taxon>Sar</taxon>
        <taxon>Alveolata</taxon>
        <taxon>Colpodellida</taxon>
        <taxon>Vitrellaceae</taxon>
        <taxon>Vitrella</taxon>
    </lineage>
</organism>
<gene>
    <name evidence="3" type="ORF">Vbra_6228</name>
</gene>
<evidence type="ECO:0000259" key="2">
    <source>
        <dbReference type="Pfam" id="PF03931"/>
    </source>
</evidence>
<dbReference type="EMBL" id="CDMY01000648">
    <property type="protein sequence ID" value="CEM28267.1"/>
    <property type="molecule type" value="Genomic_DNA"/>
</dbReference>
<dbReference type="Pfam" id="PF03931">
    <property type="entry name" value="Skp1_POZ"/>
    <property type="match status" value="1"/>
</dbReference>
<dbReference type="GO" id="GO:0006511">
    <property type="term" value="P:ubiquitin-dependent protein catabolic process"/>
    <property type="evidence" value="ECO:0007669"/>
    <property type="project" value="InterPro"/>
</dbReference>
<evidence type="ECO:0000313" key="4">
    <source>
        <dbReference type="Proteomes" id="UP000041254"/>
    </source>
</evidence>
<accession>A0A0G4GFH8</accession>
<dbReference type="InterPro" id="IPR011333">
    <property type="entry name" value="SKP1/BTB/POZ_sf"/>
</dbReference>
<dbReference type="STRING" id="1169540.A0A0G4GFH8"/>
<dbReference type="InterPro" id="IPR036296">
    <property type="entry name" value="SKP1-like_dim_sf"/>
</dbReference>
<dbReference type="Gene3D" id="3.30.710.10">
    <property type="entry name" value="Potassium Channel Kv1.1, Chain A"/>
    <property type="match status" value="1"/>
</dbReference>
<reference evidence="3 4" key="1">
    <citation type="submission" date="2014-11" db="EMBL/GenBank/DDBJ databases">
        <authorList>
            <person name="Zhu J."/>
            <person name="Qi W."/>
            <person name="Song R."/>
        </authorList>
    </citation>
    <scope>NUCLEOTIDE SEQUENCE [LARGE SCALE GENOMIC DNA]</scope>
</reference>
<proteinExistence type="predicted"/>
<sequence length="563" mass="61298">MIKVESKDKKVVEVPLEAARRSNLVKGILEASSDPSDQSPIPLPIDAHLLKMVFHKYCGHYAGREIPAIKQPLEATVYVGEVPVLLLEREVLGTADRQELYQVMKAADLLDLQSLLQLTYAAYACHIRDMSPQEIKDTFEPLAAQMGADLESESVEGDSSGEEGGDENRDGEGDENAAIATALGDLDDDEWSESDEDDSEWCPSDDDGDSEDSDLSSGSSLDSDPDRQFEEFETEDVPHLCGIFSYLPMWCVRAPPEELVAAVAPHYRHVLIDTSEFKEDIPMLADLAATREWGSRLTNLTTLTVRHTSGHSPFTIDTPPAFYEPLKSLLTGHVEGRKKMIDTMRREARGSGRAPPSAELLPDGSLTTILTSIDGYVPPPGRPTGPSRPLPCLHALTTIINLPSGAFGLADCFETPALESLTLASDDLRAPQTGVMKFFRHSARTPTHLPGEATPEQKAEMFREFAENWPGEGGQSGRPLSRLASIGTLRIERGSLESRDAILELKNVLARYGCVASLEHLSVSLPGDSIVDAAWLPVFSALGELPLCPLPTSRVGPDRCDSC</sequence>
<feature type="compositionally biased region" description="Acidic residues" evidence="1">
    <location>
        <begin position="185"/>
        <end position="214"/>
    </location>
</feature>
<dbReference type="SUPFAM" id="SSF54695">
    <property type="entry name" value="POZ domain"/>
    <property type="match status" value="1"/>
</dbReference>
<dbReference type="VEuPathDB" id="CryptoDB:Vbra_6228"/>
<protein>
    <recommendedName>
        <fullName evidence="2">SKP1 component POZ domain-containing protein</fullName>
    </recommendedName>
</protein>
<dbReference type="AlphaFoldDB" id="A0A0G4GFH8"/>
<feature type="compositionally biased region" description="Acidic residues" evidence="1">
    <location>
        <begin position="151"/>
        <end position="165"/>
    </location>
</feature>
<dbReference type="Proteomes" id="UP000041254">
    <property type="component" value="Unassembled WGS sequence"/>
</dbReference>
<feature type="region of interest" description="Disordered" evidence="1">
    <location>
        <begin position="151"/>
        <end position="229"/>
    </location>
</feature>
<keyword evidence="4" id="KW-1185">Reference proteome</keyword>
<dbReference type="InterPro" id="IPR016897">
    <property type="entry name" value="SKP1"/>
</dbReference>
<feature type="domain" description="SKP1 component POZ" evidence="2">
    <location>
        <begin position="1"/>
        <end position="61"/>
    </location>
</feature>
<dbReference type="SUPFAM" id="SSF81382">
    <property type="entry name" value="Skp1 dimerisation domain-like"/>
    <property type="match status" value="1"/>
</dbReference>
<dbReference type="PANTHER" id="PTHR11165">
    <property type="entry name" value="SKP1"/>
    <property type="match status" value="1"/>
</dbReference>
<dbReference type="InParanoid" id="A0A0G4GFH8"/>
<dbReference type="OrthoDB" id="2342932at2759"/>
<dbReference type="InterPro" id="IPR016073">
    <property type="entry name" value="Skp1_comp_POZ"/>
</dbReference>
<name>A0A0G4GFH8_VITBC</name>